<keyword evidence="16" id="KW-1185">Reference proteome</keyword>
<dbReference type="PROSITE" id="PS00178">
    <property type="entry name" value="AA_TRNA_LIGASE_I"/>
    <property type="match status" value="1"/>
</dbReference>
<evidence type="ECO:0000256" key="12">
    <source>
        <dbReference type="RuleBase" id="RU363038"/>
    </source>
</evidence>
<dbReference type="PANTHER" id="PTHR11956:SF5">
    <property type="entry name" value="ARGININE--TRNA LIGASE, CYTOPLASMIC"/>
    <property type="match status" value="1"/>
</dbReference>
<dbReference type="SMART" id="SM00836">
    <property type="entry name" value="DALR_1"/>
    <property type="match status" value="1"/>
</dbReference>
<dbReference type="FunFam" id="3.40.50.620:FF:000062">
    <property type="entry name" value="Arginine--tRNA ligase"/>
    <property type="match status" value="1"/>
</dbReference>
<dbReference type="GO" id="GO:0006420">
    <property type="term" value="P:arginyl-tRNA aminoacylation"/>
    <property type="evidence" value="ECO:0007669"/>
    <property type="project" value="UniProtKB-UniRule"/>
</dbReference>
<dbReference type="HAMAP" id="MF_00123">
    <property type="entry name" value="Arg_tRNA_synth"/>
    <property type="match status" value="1"/>
</dbReference>
<dbReference type="Gene3D" id="1.10.730.10">
    <property type="entry name" value="Isoleucyl-tRNA Synthetase, Domain 1"/>
    <property type="match status" value="1"/>
</dbReference>
<comment type="similarity">
    <text evidence="2 11 12">Belongs to the class-I aminoacyl-tRNA synthetase family.</text>
</comment>
<evidence type="ECO:0000256" key="11">
    <source>
        <dbReference type="HAMAP-Rule" id="MF_00123"/>
    </source>
</evidence>
<dbReference type="Pfam" id="PF05746">
    <property type="entry name" value="DALR_1"/>
    <property type="match status" value="1"/>
</dbReference>
<dbReference type="AlphaFoldDB" id="A0A934M3X0"/>
<dbReference type="InterPro" id="IPR005148">
    <property type="entry name" value="Arg-tRNA-synth_N"/>
</dbReference>
<evidence type="ECO:0000256" key="1">
    <source>
        <dbReference type="ARBA" id="ARBA00004496"/>
    </source>
</evidence>
<dbReference type="PRINTS" id="PR01038">
    <property type="entry name" value="TRNASYNTHARG"/>
</dbReference>
<dbReference type="InterPro" id="IPR036695">
    <property type="entry name" value="Arg-tRNA-synth_N_sf"/>
</dbReference>
<gene>
    <name evidence="11" type="primary">argS</name>
    <name evidence="15" type="ORF">JDV75_00975</name>
</gene>
<evidence type="ECO:0000256" key="4">
    <source>
        <dbReference type="ARBA" id="ARBA00022490"/>
    </source>
</evidence>
<evidence type="ECO:0000256" key="7">
    <source>
        <dbReference type="ARBA" id="ARBA00022840"/>
    </source>
</evidence>
<dbReference type="SUPFAM" id="SSF47323">
    <property type="entry name" value="Anticodon-binding domain of a subclass of class I aminoacyl-tRNA synthetases"/>
    <property type="match status" value="1"/>
</dbReference>
<comment type="catalytic activity">
    <reaction evidence="10 11">
        <text>tRNA(Arg) + L-arginine + ATP = L-arginyl-tRNA(Arg) + AMP + diphosphate</text>
        <dbReference type="Rhea" id="RHEA:20301"/>
        <dbReference type="Rhea" id="RHEA-COMP:9658"/>
        <dbReference type="Rhea" id="RHEA-COMP:9673"/>
        <dbReference type="ChEBI" id="CHEBI:30616"/>
        <dbReference type="ChEBI" id="CHEBI:32682"/>
        <dbReference type="ChEBI" id="CHEBI:33019"/>
        <dbReference type="ChEBI" id="CHEBI:78442"/>
        <dbReference type="ChEBI" id="CHEBI:78513"/>
        <dbReference type="ChEBI" id="CHEBI:456215"/>
        <dbReference type="EC" id="6.1.1.19"/>
    </reaction>
</comment>
<dbReference type="GO" id="GO:0005524">
    <property type="term" value="F:ATP binding"/>
    <property type="evidence" value="ECO:0007669"/>
    <property type="project" value="UniProtKB-UniRule"/>
</dbReference>
<dbReference type="EC" id="6.1.1.19" evidence="11"/>
<comment type="subcellular location">
    <subcellularLocation>
        <location evidence="1 11">Cytoplasm</location>
    </subcellularLocation>
</comment>
<evidence type="ECO:0000256" key="3">
    <source>
        <dbReference type="ARBA" id="ARBA00011245"/>
    </source>
</evidence>
<dbReference type="SMART" id="SM01016">
    <property type="entry name" value="Arg_tRNA_synt_N"/>
    <property type="match status" value="1"/>
</dbReference>
<dbReference type="Gene3D" id="3.30.1360.70">
    <property type="entry name" value="Arginyl tRNA synthetase N-terminal domain"/>
    <property type="match status" value="1"/>
</dbReference>
<sequence length="550" mass="59273">MTPTDLASLIKTTAIGVLDDRGLDSSLLPEQATVERPRNPEHGDYATNVAMQTAKKVGTNPPEFATWLVAALAECDAIAEATVAGPGFINIRLAADAQGKIVEEILEAGEAYGNGDIVAGRRINLEFVSANPTGPIHLGGTRWAAVGDSLGRILTACGATVTREYYFNDHGTQIDRFARSLVAAAKGEPTPEDGYGGAYIGEIADAVKADVPDVLEQDPATVQETFRSRGVDMMFAHIKSSLHEFGTDFDVFFHENSLFESGAVARAIDMLKENGNLYESDGAWWLRSSAFGDDKDRVVIKSDGDAAYIAGDIAYVVDKIERGHDLCIYMLGADHHGYIARLKASAAALGYDPDSVEVMIGQMVSLVKDGEVKKMSKRAGTVITLDDLVEAIGVDAARYALIRSSVDSTLDIDMDLWSSQSSDNPVYYVQYGHARLCSIARKAAEIGVDHAGADLSLLTQPREGDLIRTLGEFPAVVTAAAELREPHRIARYAEQLAGTFHRFYDTCQILPRGGEQTEPVHRARLALAAATRQTLANALRLVGVTAPERM</sequence>
<evidence type="ECO:0000256" key="5">
    <source>
        <dbReference type="ARBA" id="ARBA00022598"/>
    </source>
</evidence>
<dbReference type="Proteomes" id="UP000645966">
    <property type="component" value="Unassembled WGS sequence"/>
</dbReference>
<feature type="domain" description="DALR anticodon binding" evidence="13">
    <location>
        <begin position="429"/>
        <end position="550"/>
    </location>
</feature>
<dbReference type="InterPro" id="IPR001278">
    <property type="entry name" value="Arg-tRNA-ligase"/>
</dbReference>
<dbReference type="InterPro" id="IPR001412">
    <property type="entry name" value="aa-tRNA-synth_I_CS"/>
</dbReference>
<feature type="domain" description="Arginyl tRNA synthetase N-terminal" evidence="14">
    <location>
        <begin position="4"/>
        <end position="93"/>
    </location>
</feature>
<evidence type="ECO:0000259" key="14">
    <source>
        <dbReference type="SMART" id="SM01016"/>
    </source>
</evidence>
<dbReference type="InterPro" id="IPR008909">
    <property type="entry name" value="DALR_anticod-bd"/>
</dbReference>
<dbReference type="EMBL" id="JAEIOS010000009">
    <property type="protein sequence ID" value="MBI8988341.1"/>
    <property type="molecule type" value="Genomic_DNA"/>
</dbReference>
<accession>A0A934M3X0</accession>
<keyword evidence="6 11" id="KW-0547">Nucleotide-binding</keyword>
<evidence type="ECO:0000256" key="9">
    <source>
        <dbReference type="ARBA" id="ARBA00023146"/>
    </source>
</evidence>
<proteinExistence type="inferred from homology"/>
<evidence type="ECO:0000259" key="13">
    <source>
        <dbReference type="SMART" id="SM00836"/>
    </source>
</evidence>
<dbReference type="CDD" id="cd07956">
    <property type="entry name" value="Anticodon_Ia_Arg"/>
    <property type="match status" value="1"/>
</dbReference>
<evidence type="ECO:0000256" key="8">
    <source>
        <dbReference type="ARBA" id="ARBA00022917"/>
    </source>
</evidence>
<evidence type="ECO:0000256" key="10">
    <source>
        <dbReference type="ARBA" id="ARBA00049339"/>
    </source>
</evidence>
<dbReference type="InterPro" id="IPR014729">
    <property type="entry name" value="Rossmann-like_a/b/a_fold"/>
</dbReference>
<evidence type="ECO:0000256" key="2">
    <source>
        <dbReference type="ARBA" id="ARBA00005594"/>
    </source>
</evidence>
<evidence type="ECO:0000256" key="6">
    <source>
        <dbReference type="ARBA" id="ARBA00022741"/>
    </source>
</evidence>
<dbReference type="RefSeq" id="WP_198737390.1">
    <property type="nucleotide sequence ID" value="NZ_JAEIOS010000009.1"/>
</dbReference>
<dbReference type="Pfam" id="PF00750">
    <property type="entry name" value="tRNA-synt_1d"/>
    <property type="match status" value="1"/>
</dbReference>
<keyword evidence="7 11" id="KW-0067">ATP-binding</keyword>
<dbReference type="GO" id="GO:0005737">
    <property type="term" value="C:cytoplasm"/>
    <property type="evidence" value="ECO:0007669"/>
    <property type="project" value="UniProtKB-SubCell"/>
</dbReference>
<keyword evidence="4 11" id="KW-0963">Cytoplasm</keyword>
<feature type="short sequence motif" description="'HIGH' region" evidence="11">
    <location>
        <begin position="130"/>
        <end position="140"/>
    </location>
</feature>
<comment type="subunit">
    <text evidence="3 11">Monomer.</text>
</comment>
<comment type="caution">
    <text evidence="15">The sequence shown here is derived from an EMBL/GenBank/DDBJ whole genome shotgun (WGS) entry which is preliminary data.</text>
</comment>
<keyword evidence="5 11" id="KW-0436">Ligase</keyword>
<dbReference type="SUPFAM" id="SSF52374">
    <property type="entry name" value="Nucleotidylyl transferase"/>
    <property type="match status" value="1"/>
</dbReference>
<evidence type="ECO:0000313" key="15">
    <source>
        <dbReference type="EMBL" id="MBI8988341.1"/>
    </source>
</evidence>
<reference evidence="15" key="1">
    <citation type="submission" date="2020-12" db="EMBL/GenBank/DDBJ databases">
        <title>Genome public.</title>
        <authorList>
            <person name="Sun Q."/>
        </authorList>
    </citation>
    <scope>NUCLEOTIDE SEQUENCE</scope>
    <source>
        <strain evidence="15">CCM 8863</strain>
    </source>
</reference>
<organism evidence="15 16">
    <name type="scientific">Corynebacterium meridianum</name>
    <dbReference type="NCBI Taxonomy" id="2765363"/>
    <lineage>
        <taxon>Bacteria</taxon>
        <taxon>Bacillati</taxon>
        <taxon>Actinomycetota</taxon>
        <taxon>Actinomycetes</taxon>
        <taxon>Mycobacteriales</taxon>
        <taxon>Corynebacteriaceae</taxon>
        <taxon>Corynebacterium</taxon>
    </lineage>
</organism>
<protein>
    <recommendedName>
        <fullName evidence="11">Arginine--tRNA ligase</fullName>
        <ecNumber evidence="11">6.1.1.19</ecNumber>
    </recommendedName>
    <alternativeName>
        <fullName evidence="11">Arginyl-tRNA synthetase</fullName>
        <shortName evidence="11">ArgRS</shortName>
    </alternativeName>
</protein>
<name>A0A934M3X0_9CORY</name>
<dbReference type="GO" id="GO:0004814">
    <property type="term" value="F:arginine-tRNA ligase activity"/>
    <property type="evidence" value="ECO:0007669"/>
    <property type="project" value="UniProtKB-UniRule"/>
</dbReference>
<evidence type="ECO:0000313" key="16">
    <source>
        <dbReference type="Proteomes" id="UP000645966"/>
    </source>
</evidence>
<dbReference type="SUPFAM" id="SSF55190">
    <property type="entry name" value="Arginyl-tRNA synthetase (ArgRS), N-terminal 'additional' domain"/>
    <property type="match status" value="1"/>
</dbReference>
<dbReference type="Pfam" id="PF03485">
    <property type="entry name" value="Arg_tRNA_synt_N"/>
    <property type="match status" value="1"/>
</dbReference>
<keyword evidence="9 11" id="KW-0030">Aminoacyl-tRNA synthetase</keyword>
<dbReference type="Gene3D" id="3.40.50.620">
    <property type="entry name" value="HUPs"/>
    <property type="match status" value="1"/>
</dbReference>
<keyword evidence="8 11" id="KW-0648">Protein biosynthesis</keyword>
<dbReference type="CDD" id="cd00671">
    <property type="entry name" value="ArgRS_core"/>
    <property type="match status" value="1"/>
</dbReference>
<dbReference type="InterPro" id="IPR035684">
    <property type="entry name" value="ArgRS_core"/>
</dbReference>
<dbReference type="FunFam" id="1.10.730.10:FF:000008">
    <property type="entry name" value="Arginine--tRNA ligase"/>
    <property type="match status" value="1"/>
</dbReference>
<dbReference type="InterPro" id="IPR009080">
    <property type="entry name" value="tRNAsynth_Ia_anticodon-bd"/>
</dbReference>
<dbReference type="PANTHER" id="PTHR11956">
    <property type="entry name" value="ARGINYL-TRNA SYNTHETASE"/>
    <property type="match status" value="1"/>
</dbReference>
<dbReference type="NCBIfam" id="TIGR00456">
    <property type="entry name" value="argS"/>
    <property type="match status" value="1"/>
</dbReference>